<evidence type="ECO:0000313" key="1">
    <source>
        <dbReference type="EMBL" id="KAF8651339.1"/>
    </source>
</evidence>
<evidence type="ECO:0000313" key="2">
    <source>
        <dbReference type="EMBL" id="KAF8762303.1"/>
    </source>
</evidence>
<dbReference type="EMBL" id="JACEFO010000648">
    <property type="protein sequence ID" value="KAF8762303.1"/>
    <property type="molecule type" value="Genomic_DNA"/>
</dbReference>
<dbReference type="Proteomes" id="UP000636709">
    <property type="component" value="Unassembled WGS sequence"/>
</dbReference>
<comment type="caution">
    <text evidence="2">The sequence shown here is derived from an EMBL/GenBank/DDBJ whole genome shotgun (WGS) entry which is preliminary data.</text>
</comment>
<proteinExistence type="predicted"/>
<sequence length="159" mass="17989">MEVFKIAQRPMALVGSPTDMLLEETFNTAKDCMVIVEFLLVKAPVHQDIVKELIPAGHSFLIVESQAKEGYLKAETVVNAIHALKVVANTFFRDAKFPEYYVPVVPLSSDDIDRLFLQGAHWLVHCVLHRFILGGSEEVPVRHRRGKLRKDQKVALSRL</sequence>
<gene>
    <name evidence="2" type="ORF">HU200_009613</name>
    <name evidence="1" type="ORF">HU200_063595</name>
</gene>
<organism evidence="2 3">
    <name type="scientific">Digitaria exilis</name>
    <dbReference type="NCBI Taxonomy" id="1010633"/>
    <lineage>
        <taxon>Eukaryota</taxon>
        <taxon>Viridiplantae</taxon>
        <taxon>Streptophyta</taxon>
        <taxon>Embryophyta</taxon>
        <taxon>Tracheophyta</taxon>
        <taxon>Spermatophyta</taxon>
        <taxon>Magnoliopsida</taxon>
        <taxon>Liliopsida</taxon>
        <taxon>Poales</taxon>
        <taxon>Poaceae</taxon>
        <taxon>PACMAD clade</taxon>
        <taxon>Panicoideae</taxon>
        <taxon>Panicodae</taxon>
        <taxon>Paniceae</taxon>
        <taxon>Anthephorinae</taxon>
        <taxon>Digitaria</taxon>
    </lineage>
</organism>
<name>A0A835FKG6_9POAL</name>
<protein>
    <submittedName>
        <fullName evidence="2">Uncharacterized protein</fullName>
    </submittedName>
</protein>
<evidence type="ECO:0000313" key="3">
    <source>
        <dbReference type="Proteomes" id="UP000636709"/>
    </source>
</evidence>
<keyword evidence="3" id="KW-1185">Reference proteome</keyword>
<dbReference type="AlphaFoldDB" id="A0A835FKG6"/>
<dbReference type="OrthoDB" id="715421at2759"/>
<dbReference type="EMBL" id="JACEFO010002685">
    <property type="protein sequence ID" value="KAF8651339.1"/>
    <property type="molecule type" value="Genomic_DNA"/>
</dbReference>
<reference evidence="2" key="1">
    <citation type="submission" date="2020-07" db="EMBL/GenBank/DDBJ databases">
        <title>Genome sequence and genetic diversity analysis of an under-domesticated orphan crop, white fonio (Digitaria exilis).</title>
        <authorList>
            <person name="Bennetzen J.L."/>
            <person name="Chen S."/>
            <person name="Ma X."/>
            <person name="Wang X."/>
            <person name="Yssel A.E.J."/>
            <person name="Chaluvadi S.R."/>
            <person name="Johnson M."/>
            <person name="Gangashetty P."/>
            <person name="Hamidou F."/>
            <person name="Sanogo M.D."/>
            <person name="Zwaenepoel A."/>
            <person name="Wallace J."/>
            <person name="Van De Peer Y."/>
            <person name="Van Deynze A."/>
        </authorList>
    </citation>
    <scope>NUCLEOTIDE SEQUENCE</scope>
    <source>
        <tissue evidence="2">Leaves</tissue>
    </source>
</reference>
<accession>A0A835FKG6</accession>